<proteinExistence type="predicted"/>
<sequence>MYTCGSELVVESVADLRDLGSVKRVIKTAIMSKQVELADFLSELITKACISILPHKSHFNVDNVRVLKILVSTESLVFVGDFADLLTGRSVVRTRPLPPNFPCLGLGNLTVSQPSCFLPVTWQLGTKRVLQLNDFDFFVFKAWWFVGSGNRICPIDIKHSGLSYTFHVEARCELLRAIRSRTIRKRMFGHTTRTLI</sequence>
<accession>A0A074ZG08</accession>
<keyword evidence="2" id="KW-1185">Reference proteome</keyword>
<dbReference type="RefSeq" id="XP_009170022.1">
    <property type="nucleotide sequence ID" value="XM_009171758.1"/>
</dbReference>
<evidence type="ECO:0000313" key="2">
    <source>
        <dbReference type="Proteomes" id="UP000054324"/>
    </source>
</evidence>
<dbReference type="AlphaFoldDB" id="A0A074ZG08"/>
<dbReference type="CTD" id="20320663"/>
<reference evidence="1 2" key="1">
    <citation type="submission" date="2013-11" db="EMBL/GenBank/DDBJ databases">
        <title>Opisthorchis viverrini - life in the bile duct.</title>
        <authorList>
            <person name="Young N.D."/>
            <person name="Nagarajan N."/>
            <person name="Lin S.J."/>
            <person name="Korhonen P.K."/>
            <person name="Jex A.R."/>
            <person name="Hall R.S."/>
            <person name="Safavi-Hemami H."/>
            <person name="Kaewkong W."/>
            <person name="Bertrand D."/>
            <person name="Gao S."/>
            <person name="Seet Q."/>
            <person name="Wongkham S."/>
            <person name="Teh B.T."/>
            <person name="Wongkham C."/>
            <person name="Intapan P.M."/>
            <person name="Maleewong W."/>
            <person name="Yang X."/>
            <person name="Hu M."/>
            <person name="Wang Z."/>
            <person name="Hofmann A."/>
            <person name="Sternberg P.W."/>
            <person name="Tan P."/>
            <person name="Wang J."/>
            <person name="Gasser R.B."/>
        </authorList>
    </citation>
    <scope>NUCLEOTIDE SEQUENCE [LARGE SCALE GENOMIC DNA]</scope>
</reference>
<dbReference type="GeneID" id="20320663"/>
<dbReference type="KEGG" id="ovi:T265_06484"/>
<dbReference type="STRING" id="6198.A0A074ZG08"/>
<name>A0A074ZG08_OPIVI</name>
<dbReference type="SUPFAM" id="SSF54849">
    <property type="entry name" value="GroEL-intermediate domain like"/>
    <property type="match status" value="1"/>
</dbReference>
<dbReference type="Proteomes" id="UP000054324">
    <property type="component" value="Unassembled WGS sequence"/>
</dbReference>
<evidence type="ECO:0000313" key="1">
    <source>
        <dbReference type="EMBL" id="KER26201.1"/>
    </source>
</evidence>
<dbReference type="EMBL" id="KL596753">
    <property type="protein sequence ID" value="KER26201.1"/>
    <property type="molecule type" value="Genomic_DNA"/>
</dbReference>
<dbReference type="InterPro" id="IPR027410">
    <property type="entry name" value="TCP-1-like_intermed_sf"/>
</dbReference>
<protein>
    <submittedName>
        <fullName evidence="1">Uncharacterized protein</fullName>
    </submittedName>
</protein>
<dbReference type="Gene3D" id="3.30.260.10">
    <property type="entry name" value="TCP-1-like chaperonin intermediate domain"/>
    <property type="match status" value="1"/>
</dbReference>
<organism evidence="1 2">
    <name type="scientific">Opisthorchis viverrini</name>
    <name type="common">Southeast Asian liver fluke</name>
    <dbReference type="NCBI Taxonomy" id="6198"/>
    <lineage>
        <taxon>Eukaryota</taxon>
        <taxon>Metazoa</taxon>
        <taxon>Spiralia</taxon>
        <taxon>Lophotrochozoa</taxon>
        <taxon>Platyhelminthes</taxon>
        <taxon>Trematoda</taxon>
        <taxon>Digenea</taxon>
        <taxon>Opisthorchiida</taxon>
        <taxon>Opisthorchiata</taxon>
        <taxon>Opisthorchiidae</taxon>
        <taxon>Opisthorchis</taxon>
    </lineage>
</organism>
<gene>
    <name evidence="1" type="ORF">T265_06484</name>
</gene>
<dbReference type="OrthoDB" id="3945418at2759"/>